<dbReference type="InterPro" id="IPR013717">
    <property type="entry name" value="PIG-P"/>
</dbReference>
<evidence type="ECO:0000256" key="6">
    <source>
        <dbReference type="SAM" id="MobiDB-lite"/>
    </source>
</evidence>
<feature type="transmembrane region" description="Helical" evidence="7">
    <location>
        <begin position="255"/>
        <end position="278"/>
    </location>
</feature>
<name>A0A0E0GQY7_ORYNI</name>
<dbReference type="eggNOG" id="KOG3443">
    <property type="taxonomic scope" value="Eukaryota"/>
</dbReference>
<comment type="similarity">
    <text evidence="2">Belongs to the KXD1 family.</text>
</comment>
<evidence type="ECO:0000256" key="7">
    <source>
        <dbReference type="SAM" id="Phobius"/>
    </source>
</evidence>
<keyword evidence="4 7" id="KW-1133">Transmembrane helix</keyword>
<dbReference type="Pfam" id="PF08510">
    <property type="entry name" value="PIG-P"/>
    <property type="match status" value="1"/>
</dbReference>
<dbReference type="GO" id="GO:0016020">
    <property type="term" value="C:membrane"/>
    <property type="evidence" value="ECO:0007669"/>
    <property type="project" value="UniProtKB-SubCell"/>
</dbReference>
<keyword evidence="3 7" id="KW-0812">Transmembrane</keyword>
<dbReference type="Gramene" id="ONIVA03G28360.1">
    <property type="protein sequence ID" value="ONIVA03G28360.1"/>
    <property type="gene ID" value="ONIVA03G28360"/>
</dbReference>
<dbReference type="InterPro" id="IPR019371">
    <property type="entry name" value="KxDL_dom"/>
</dbReference>
<dbReference type="AlphaFoldDB" id="A0A0E0GQY7"/>
<evidence type="ECO:0000259" key="9">
    <source>
        <dbReference type="Pfam" id="PF10241"/>
    </source>
</evidence>
<proteinExistence type="inferred from homology"/>
<accession>A0A0E0GQY7</accession>
<reference evidence="10" key="1">
    <citation type="submission" date="2015-04" db="UniProtKB">
        <authorList>
            <consortium name="EnsemblPlants"/>
        </authorList>
    </citation>
    <scope>IDENTIFICATION</scope>
    <source>
        <strain evidence="10">SL10</strain>
    </source>
</reference>
<feature type="region of interest" description="Disordered" evidence="6">
    <location>
        <begin position="103"/>
        <end position="140"/>
    </location>
</feature>
<dbReference type="EnsemblPlants" id="ONIVA03G28360.1">
    <property type="protein sequence ID" value="ONIVA03G28360.1"/>
    <property type="gene ID" value="ONIVA03G28360"/>
</dbReference>
<evidence type="ECO:0000256" key="4">
    <source>
        <dbReference type="ARBA" id="ARBA00022989"/>
    </source>
</evidence>
<evidence type="ECO:0000313" key="10">
    <source>
        <dbReference type="EnsemblPlants" id="ONIVA03G28360.1"/>
    </source>
</evidence>
<dbReference type="eggNOG" id="KOG2257">
    <property type="taxonomic scope" value="Eukaryota"/>
</dbReference>
<sequence length="347" mass="38827">MEKSPPETAAAAAEVAARFRSLVDTGDIGAIRQTQHLILGRLQDSNAVLTHFNEYSEQCFAEVSNDFASKTRLLKSMKDDLDHIFLKLRSMKSRLAATYPDAFPDGAMAKTMDQRPDLENLATRPRQGKTLRASSESSVTNNDSSFIRLIDTQVKKEKERKGDMEEWSPPSSPSLVVRSPRQTVSLLRNRHPWRESRSPPTSTSTSLAGGPKLSEVYGFVGSITTVIATTVYLVWAYMPERCLRSLGITYYPSRYWALAVPSFVIVATALCMVVYVGFNFLATPPPTSFNTIFDEYSRERTMFDPANANATGEEEEVERPIEPISDISIDQINSLMFGDLQKRAQQF</sequence>
<feature type="region of interest" description="Disordered" evidence="6">
    <location>
        <begin position="158"/>
        <end position="208"/>
    </location>
</feature>
<keyword evidence="11" id="KW-1185">Reference proteome</keyword>
<evidence type="ECO:0000256" key="3">
    <source>
        <dbReference type="ARBA" id="ARBA00022692"/>
    </source>
</evidence>
<evidence type="ECO:0000256" key="2">
    <source>
        <dbReference type="ARBA" id="ARBA00005913"/>
    </source>
</evidence>
<dbReference type="HOGENOM" id="CLU_800188_0_0_1"/>
<evidence type="ECO:0000259" key="8">
    <source>
        <dbReference type="Pfam" id="PF08510"/>
    </source>
</evidence>
<evidence type="ECO:0000256" key="5">
    <source>
        <dbReference type="ARBA" id="ARBA00023136"/>
    </source>
</evidence>
<feature type="domain" description="KxDL" evidence="9">
    <location>
        <begin position="18"/>
        <end position="103"/>
    </location>
</feature>
<reference evidence="10" key="2">
    <citation type="submission" date="2018-04" db="EMBL/GenBank/DDBJ databases">
        <title>OnivRS2 (Oryza nivara Reference Sequence Version 2).</title>
        <authorList>
            <person name="Zhang J."/>
            <person name="Kudrna D."/>
            <person name="Lee S."/>
            <person name="Talag J."/>
            <person name="Rajasekar S."/>
            <person name="Welchert J."/>
            <person name="Hsing Y.-I."/>
            <person name="Wing R.A."/>
        </authorList>
    </citation>
    <scope>NUCLEOTIDE SEQUENCE [LARGE SCALE GENOMIC DNA]</scope>
    <source>
        <strain evidence="10">SL10</strain>
    </source>
</reference>
<organism evidence="10">
    <name type="scientific">Oryza nivara</name>
    <name type="common">Indian wild rice</name>
    <name type="synonym">Oryza sativa f. spontanea</name>
    <dbReference type="NCBI Taxonomy" id="4536"/>
    <lineage>
        <taxon>Eukaryota</taxon>
        <taxon>Viridiplantae</taxon>
        <taxon>Streptophyta</taxon>
        <taxon>Embryophyta</taxon>
        <taxon>Tracheophyta</taxon>
        <taxon>Spermatophyta</taxon>
        <taxon>Magnoliopsida</taxon>
        <taxon>Liliopsida</taxon>
        <taxon>Poales</taxon>
        <taxon>Poaceae</taxon>
        <taxon>BOP clade</taxon>
        <taxon>Oryzoideae</taxon>
        <taxon>Oryzeae</taxon>
        <taxon>Oryzinae</taxon>
        <taxon>Oryza</taxon>
    </lineage>
</organism>
<evidence type="ECO:0000256" key="1">
    <source>
        <dbReference type="ARBA" id="ARBA00004141"/>
    </source>
</evidence>
<comment type="subcellular location">
    <subcellularLocation>
        <location evidence="1">Membrane</location>
        <topology evidence="1">Multi-pass membrane protein</topology>
    </subcellularLocation>
</comment>
<dbReference type="PANTHER" id="PTHR47681:SF3">
    <property type="entry name" value="PHOSPHATIDYLINOSITOL N-ACETYLGLUCOSAMINYLTRANSFERASE SUBUNIT P-RELATED"/>
    <property type="match status" value="1"/>
</dbReference>
<feature type="transmembrane region" description="Helical" evidence="7">
    <location>
        <begin position="216"/>
        <end position="235"/>
    </location>
</feature>
<feature type="domain" description="PIG-P" evidence="8">
    <location>
        <begin position="214"/>
        <end position="337"/>
    </location>
</feature>
<dbReference type="STRING" id="4536.A0A0E0GQY7"/>
<dbReference type="PANTHER" id="PTHR47681">
    <property type="entry name" value="PHOSPHATIDYLINOSITOL N-ACETYLGLUCOSAMINYLTRANSFERASE SUBUNIT P-RELATED"/>
    <property type="match status" value="1"/>
</dbReference>
<protein>
    <recommendedName>
        <fullName evidence="12">PIG-P domain-containing protein</fullName>
    </recommendedName>
</protein>
<dbReference type="Pfam" id="PF10241">
    <property type="entry name" value="KxDL"/>
    <property type="match status" value="1"/>
</dbReference>
<evidence type="ECO:0000313" key="11">
    <source>
        <dbReference type="Proteomes" id="UP000006591"/>
    </source>
</evidence>
<evidence type="ECO:0008006" key="12">
    <source>
        <dbReference type="Google" id="ProtNLM"/>
    </source>
</evidence>
<keyword evidence="5 7" id="KW-0472">Membrane</keyword>
<dbReference type="Proteomes" id="UP000006591">
    <property type="component" value="Chromosome 3"/>
</dbReference>